<dbReference type="EMBL" id="JBHSPB010000002">
    <property type="protein sequence ID" value="MFC5719314.1"/>
    <property type="molecule type" value="Genomic_DNA"/>
</dbReference>
<feature type="domain" description="Mycothiol-dependent maleylpyruvate isomerase metal-binding" evidence="1">
    <location>
        <begin position="13"/>
        <end position="132"/>
    </location>
</feature>
<evidence type="ECO:0000313" key="2">
    <source>
        <dbReference type="EMBL" id="MFC5719314.1"/>
    </source>
</evidence>
<evidence type="ECO:0000259" key="1">
    <source>
        <dbReference type="Pfam" id="PF11716"/>
    </source>
</evidence>
<dbReference type="InterPro" id="IPR034660">
    <property type="entry name" value="DinB/YfiT-like"/>
</dbReference>
<dbReference type="SUPFAM" id="SSF109854">
    <property type="entry name" value="DinB/YfiT-like putative metalloenzymes"/>
    <property type="match status" value="1"/>
</dbReference>
<keyword evidence="3" id="KW-1185">Reference proteome</keyword>
<dbReference type="InterPro" id="IPR017517">
    <property type="entry name" value="Maleyloyr_isom"/>
</dbReference>
<name>A0ABW0YVR3_9ACTN</name>
<dbReference type="Gene3D" id="1.20.120.450">
    <property type="entry name" value="dinb family like domain"/>
    <property type="match status" value="1"/>
</dbReference>
<protein>
    <submittedName>
        <fullName evidence="2">TIGR03086 family metal-binding protein</fullName>
    </submittedName>
</protein>
<evidence type="ECO:0000313" key="3">
    <source>
        <dbReference type="Proteomes" id="UP001596083"/>
    </source>
</evidence>
<organism evidence="2 3">
    <name type="scientific">Streptomyces gamaensis</name>
    <dbReference type="NCBI Taxonomy" id="1763542"/>
    <lineage>
        <taxon>Bacteria</taxon>
        <taxon>Bacillati</taxon>
        <taxon>Actinomycetota</taxon>
        <taxon>Actinomycetes</taxon>
        <taxon>Kitasatosporales</taxon>
        <taxon>Streptomycetaceae</taxon>
        <taxon>Streptomyces</taxon>
    </lineage>
</organism>
<comment type="caution">
    <text evidence="2">The sequence shown here is derived from an EMBL/GenBank/DDBJ whole genome shotgun (WGS) entry which is preliminary data.</text>
</comment>
<dbReference type="RefSeq" id="WP_390314379.1">
    <property type="nucleotide sequence ID" value="NZ_JBHSPB010000002.1"/>
</dbReference>
<proteinExistence type="predicted"/>
<gene>
    <name evidence="2" type="ORF">ACFP1Z_03820</name>
</gene>
<dbReference type="InterPro" id="IPR017520">
    <property type="entry name" value="CHP03086"/>
</dbReference>
<accession>A0ABW0YVR3</accession>
<dbReference type="InterPro" id="IPR024344">
    <property type="entry name" value="MDMPI_metal-binding"/>
</dbReference>
<sequence length="190" mass="20434">MTHDTLLARHGEALELFTEHVHAIGRDQWRAPTPCADWTVRDLVNHLTAEQLWVPFTVGGATMAEVGDRFDGDRLGDHPTRAWDHAVAGALAAFREPGALDRTVHLSYGPSPCAAYCSQMTADATVHAWDLARAIGADETIPKTLLDFTQGEFGAYADDLAGTGLFAPPVEPPPGADAQTVLLAQLGRRV</sequence>
<dbReference type="NCBIfam" id="TIGR03086">
    <property type="entry name" value="TIGR03086 family metal-binding protein"/>
    <property type="match status" value="1"/>
</dbReference>
<reference evidence="3" key="1">
    <citation type="journal article" date="2019" name="Int. J. Syst. Evol. Microbiol.">
        <title>The Global Catalogue of Microorganisms (GCM) 10K type strain sequencing project: providing services to taxonomists for standard genome sequencing and annotation.</title>
        <authorList>
            <consortium name="The Broad Institute Genomics Platform"/>
            <consortium name="The Broad Institute Genome Sequencing Center for Infectious Disease"/>
            <person name="Wu L."/>
            <person name="Ma J."/>
        </authorList>
    </citation>
    <scope>NUCLEOTIDE SEQUENCE [LARGE SCALE GENOMIC DNA]</scope>
    <source>
        <strain evidence="3">CGMCC 4.7304</strain>
    </source>
</reference>
<dbReference type="NCBIfam" id="TIGR03083">
    <property type="entry name" value="maleylpyruvate isomerase family mycothiol-dependent enzyme"/>
    <property type="match status" value="1"/>
</dbReference>
<dbReference type="Pfam" id="PF11716">
    <property type="entry name" value="MDMPI_N"/>
    <property type="match status" value="1"/>
</dbReference>
<dbReference type="Proteomes" id="UP001596083">
    <property type="component" value="Unassembled WGS sequence"/>
</dbReference>